<gene>
    <name evidence="1" type="ORF">SAMN05192533_112102</name>
</gene>
<evidence type="ECO:0000313" key="1">
    <source>
        <dbReference type="EMBL" id="SEN39337.1"/>
    </source>
</evidence>
<proteinExistence type="predicted"/>
<name>A0A1H8G753_9BACI</name>
<organism evidence="1 2">
    <name type="scientific">Mesobacillus persicus</name>
    <dbReference type="NCBI Taxonomy" id="930146"/>
    <lineage>
        <taxon>Bacteria</taxon>
        <taxon>Bacillati</taxon>
        <taxon>Bacillota</taxon>
        <taxon>Bacilli</taxon>
        <taxon>Bacillales</taxon>
        <taxon>Bacillaceae</taxon>
        <taxon>Mesobacillus</taxon>
    </lineage>
</organism>
<dbReference type="AlphaFoldDB" id="A0A1H8G753"/>
<protein>
    <submittedName>
        <fullName evidence="1">Uncharacterized protein</fullName>
    </submittedName>
</protein>
<evidence type="ECO:0000313" key="2">
    <source>
        <dbReference type="Proteomes" id="UP000198553"/>
    </source>
</evidence>
<sequence length="37" mass="4569">MIYANYLGKKRNKFQCNYYTKILVSKYLNNLEIMFDK</sequence>
<keyword evidence="2" id="KW-1185">Reference proteome</keyword>
<reference evidence="2" key="1">
    <citation type="submission" date="2016-10" db="EMBL/GenBank/DDBJ databases">
        <authorList>
            <person name="Varghese N."/>
            <person name="Submissions S."/>
        </authorList>
    </citation>
    <scope>NUCLEOTIDE SEQUENCE [LARGE SCALE GENOMIC DNA]</scope>
    <source>
        <strain evidence="2">B48,IBRC-M 10115,DSM 25386,CECT 8001</strain>
    </source>
</reference>
<dbReference type="Proteomes" id="UP000198553">
    <property type="component" value="Unassembled WGS sequence"/>
</dbReference>
<dbReference type="EMBL" id="FOBW01000012">
    <property type="protein sequence ID" value="SEN39337.1"/>
    <property type="molecule type" value="Genomic_DNA"/>
</dbReference>
<accession>A0A1H8G753</accession>